<evidence type="ECO:0000256" key="1">
    <source>
        <dbReference type="SAM" id="MobiDB-lite"/>
    </source>
</evidence>
<evidence type="ECO:0000313" key="2">
    <source>
        <dbReference type="EMBL" id="RPA98695.1"/>
    </source>
</evidence>
<reference evidence="2 3" key="1">
    <citation type="journal article" date="2018" name="Nat. Ecol. Evol.">
        <title>Pezizomycetes genomes reveal the molecular basis of ectomycorrhizal truffle lifestyle.</title>
        <authorList>
            <person name="Murat C."/>
            <person name="Payen T."/>
            <person name="Noel B."/>
            <person name="Kuo A."/>
            <person name="Morin E."/>
            <person name="Chen J."/>
            <person name="Kohler A."/>
            <person name="Krizsan K."/>
            <person name="Balestrini R."/>
            <person name="Da Silva C."/>
            <person name="Montanini B."/>
            <person name="Hainaut M."/>
            <person name="Levati E."/>
            <person name="Barry K.W."/>
            <person name="Belfiori B."/>
            <person name="Cichocki N."/>
            <person name="Clum A."/>
            <person name="Dockter R.B."/>
            <person name="Fauchery L."/>
            <person name="Guy J."/>
            <person name="Iotti M."/>
            <person name="Le Tacon F."/>
            <person name="Lindquist E.A."/>
            <person name="Lipzen A."/>
            <person name="Malagnac F."/>
            <person name="Mello A."/>
            <person name="Molinier V."/>
            <person name="Miyauchi S."/>
            <person name="Poulain J."/>
            <person name="Riccioni C."/>
            <person name="Rubini A."/>
            <person name="Sitrit Y."/>
            <person name="Splivallo R."/>
            <person name="Traeger S."/>
            <person name="Wang M."/>
            <person name="Zifcakova L."/>
            <person name="Wipf D."/>
            <person name="Zambonelli A."/>
            <person name="Paolocci F."/>
            <person name="Nowrousian M."/>
            <person name="Ottonello S."/>
            <person name="Baldrian P."/>
            <person name="Spatafora J.W."/>
            <person name="Henrissat B."/>
            <person name="Nagy L.G."/>
            <person name="Aury J.M."/>
            <person name="Wincker P."/>
            <person name="Grigoriev I.V."/>
            <person name="Bonfante P."/>
            <person name="Martin F.M."/>
        </authorList>
    </citation>
    <scope>NUCLEOTIDE SEQUENCE [LARGE SCALE GENOMIC DNA]</scope>
    <source>
        <strain evidence="2 3">120613-1</strain>
    </source>
</reference>
<feature type="region of interest" description="Disordered" evidence="1">
    <location>
        <begin position="1"/>
        <end position="74"/>
    </location>
</feature>
<gene>
    <name evidence="2" type="ORF">L873DRAFT_1807707</name>
</gene>
<accession>A0A3N4JKC1</accession>
<evidence type="ECO:0000313" key="3">
    <source>
        <dbReference type="Proteomes" id="UP000276215"/>
    </source>
</evidence>
<sequence length="74" mass="8428">MAEDSVTAKKDQSHSLRNRLDSRTKEWTQIQYLQRAKGQVNPQGRKLEQKPGRGQGGSVPKYLKPKSRRLPVLA</sequence>
<protein>
    <submittedName>
        <fullName evidence="2">Uncharacterized protein</fullName>
    </submittedName>
</protein>
<organism evidence="2 3">
    <name type="scientific">Choiromyces venosus 120613-1</name>
    <dbReference type="NCBI Taxonomy" id="1336337"/>
    <lineage>
        <taxon>Eukaryota</taxon>
        <taxon>Fungi</taxon>
        <taxon>Dikarya</taxon>
        <taxon>Ascomycota</taxon>
        <taxon>Pezizomycotina</taxon>
        <taxon>Pezizomycetes</taxon>
        <taxon>Pezizales</taxon>
        <taxon>Tuberaceae</taxon>
        <taxon>Choiromyces</taxon>
    </lineage>
</organism>
<name>A0A3N4JKC1_9PEZI</name>
<feature type="compositionally biased region" description="Basic and acidic residues" evidence="1">
    <location>
        <begin position="1"/>
        <end position="26"/>
    </location>
</feature>
<proteinExistence type="predicted"/>
<keyword evidence="3" id="KW-1185">Reference proteome</keyword>
<dbReference type="EMBL" id="ML120393">
    <property type="protein sequence ID" value="RPA98695.1"/>
    <property type="molecule type" value="Genomic_DNA"/>
</dbReference>
<feature type="compositionally biased region" description="Basic residues" evidence="1">
    <location>
        <begin position="63"/>
        <end position="74"/>
    </location>
</feature>
<dbReference type="Proteomes" id="UP000276215">
    <property type="component" value="Unassembled WGS sequence"/>
</dbReference>
<dbReference type="AlphaFoldDB" id="A0A3N4JKC1"/>